<dbReference type="InterPro" id="IPR003535">
    <property type="entry name" value="Intimin/invasin_bac"/>
</dbReference>
<evidence type="ECO:0000313" key="11">
    <source>
        <dbReference type="Proteomes" id="UP000041595"/>
    </source>
</evidence>
<dbReference type="InterPro" id="IPR018392">
    <property type="entry name" value="LysM"/>
</dbReference>
<dbReference type="Pfam" id="PF01476">
    <property type="entry name" value="LysM"/>
    <property type="match status" value="1"/>
</dbReference>
<dbReference type="Pfam" id="PF11924">
    <property type="entry name" value="IAT_beta"/>
    <property type="match status" value="1"/>
</dbReference>
<feature type="domain" description="Big-1" evidence="8">
    <location>
        <begin position="622"/>
        <end position="712"/>
    </location>
</feature>
<dbReference type="FunFam" id="2.60.40.10:FF:000182">
    <property type="entry name" value="Gamma intimin"/>
    <property type="match status" value="1"/>
</dbReference>
<evidence type="ECO:0000256" key="4">
    <source>
        <dbReference type="ARBA" id="ARBA00023136"/>
    </source>
</evidence>
<dbReference type="PANTHER" id="PTHR39576">
    <property type="entry name" value="ATTACHING AND EFFACING PROTEIN HOMOLOG-RELATED-RELATED"/>
    <property type="match status" value="1"/>
</dbReference>
<dbReference type="PROSITE" id="PS51782">
    <property type="entry name" value="LYSM"/>
    <property type="match status" value="1"/>
</dbReference>
<evidence type="ECO:0000259" key="9">
    <source>
        <dbReference type="PROSITE" id="PS51782"/>
    </source>
</evidence>
<dbReference type="InterPro" id="IPR051715">
    <property type="entry name" value="Intimin-Invasin_domain"/>
</dbReference>
<dbReference type="EMBL" id="CQEJ01000008">
    <property type="protein sequence ID" value="CNL01565.1"/>
    <property type="molecule type" value="Genomic_DNA"/>
</dbReference>
<accession>A0A0T9TTQ2</accession>
<feature type="domain" description="LysM" evidence="9">
    <location>
        <begin position="47"/>
        <end position="95"/>
    </location>
</feature>
<proteinExistence type="inferred from homology"/>
<dbReference type="InterPro" id="IPR003344">
    <property type="entry name" value="Big_1_dom"/>
</dbReference>
<organism evidence="10 11">
    <name type="scientific">Yersinia aldovae</name>
    <dbReference type="NCBI Taxonomy" id="29483"/>
    <lineage>
        <taxon>Bacteria</taxon>
        <taxon>Pseudomonadati</taxon>
        <taxon>Pseudomonadota</taxon>
        <taxon>Gammaproteobacteria</taxon>
        <taxon>Enterobacterales</taxon>
        <taxon>Yersiniaceae</taxon>
        <taxon>Yersinia</taxon>
    </lineage>
</organism>
<dbReference type="GO" id="GO:0009279">
    <property type="term" value="C:cell outer membrane"/>
    <property type="evidence" value="ECO:0007669"/>
    <property type="project" value="UniProtKB-SubCell"/>
</dbReference>
<evidence type="ECO:0000256" key="7">
    <source>
        <dbReference type="ARBA" id="ARBA00074571"/>
    </source>
</evidence>
<dbReference type="Gene3D" id="2.40.160.160">
    <property type="entry name" value="Inverse autotransporter, beta-domain"/>
    <property type="match status" value="1"/>
</dbReference>
<dbReference type="InterPro" id="IPR015217">
    <property type="entry name" value="Invasin_dom_3"/>
</dbReference>
<dbReference type="PANTHER" id="PTHR39576:SF2">
    <property type="entry name" value="ATTACHING AND EFFACING PROTEIN HOMOLOG-RELATED"/>
    <property type="match status" value="1"/>
</dbReference>
<dbReference type="SMART" id="SM00634">
    <property type="entry name" value="BID_1"/>
    <property type="match status" value="2"/>
</dbReference>
<sequence length="894" mass="95558">MRYRVSAIGINFTFGLFLLLCLPLPSVAATPLLPPASRVSDTLINTVPYTLASGETVFTLAKKYHLTLDQLKKLNQFRSFSKPFTQLGAGDEIDIPRTESLFLKSRDLPDPLPSRQYEEKLARGLQQGGTVLSGNNTGSAVTRMAHSAVVGEVSNATQQWLNQFGTARVQLNTHDDLSLRGSSVEVLAPLHESEKSLLFSQLGVRNQDGRNTVNIGVGVRTRHNDWMYGTNTFFDNDITGNNRRMGVGVEAWTDYLKLSANSYFGLTSWHASRDVADYNERPASGYDLRTEAYFPGYPQLGGKLMYEKYRGNEVALFGKDNQQKNPHAVTAGINYTPIPLLTVGTERRAGKGGNKGSSINAQLSYRLGESWQSHLTPSAVASHRTLAGSLYDRVERNNNIVLDYKKQALIHLTLPEKITGSAFEIINITAQTTTQYGLNRIDWDTTSLVAAGGVILLTAQKMTIKLPPYQLIRDNSNIYTLGAIAYDNQGNASNRSTTQIVVTEQNINDVNSTTQVSPPEIPADGVAVSQITVRLNDENNQPVQGMSAQLALNLRFTPDTVSPAYPPHLTPLTETAPGVYSSRLIAGFATGDAIIVPSVAEQFLTAVNLKLTANTYAVSPDNSSLSVTPDNIIADGIQSSILTFTAQDSQHNPVKGLTVTFDVAGVSGVTVSTVTDNNGRYSAQLSGISAGSATVVPVVNGGVIAGVSANIVLMADNNIAAIDLAVTTEGAFADGIATNRVQATVTDRHGDPVSAATVAFEANNGAIITPSAVTDALGRVVATLTNMNVGVTTVTASAHGQRQQIDTSFVLATPISLVVYRNGMELTAPPVVDDILQAVAKCSPMPCNGIPVSFQWEVESSAGSGMFIAIPGATSETLSVTKSVQKRALRVAAH</sequence>
<dbReference type="InterPro" id="IPR013783">
    <property type="entry name" value="Ig-like_fold"/>
</dbReference>
<keyword evidence="5" id="KW-0998">Cell outer membrane</keyword>
<evidence type="ECO:0000256" key="1">
    <source>
        <dbReference type="ARBA" id="ARBA00004442"/>
    </source>
</evidence>
<evidence type="ECO:0000256" key="6">
    <source>
        <dbReference type="ARBA" id="ARBA00057597"/>
    </source>
</evidence>
<dbReference type="Pfam" id="PF02369">
    <property type="entry name" value="Big_1"/>
    <property type="match status" value="1"/>
</dbReference>
<dbReference type="InterPro" id="IPR054665">
    <property type="entry name" value="ZirU-like_dom"/>
</dbReference>
<dbReference type="InterPro" id="IPR038177">
    <property type="entry name" value="IAT_beta_sf"/>
</dbReference>
<dbReference type="GO" id="GO:0007155">
    <property type="term" value="P:cell adhesion"/>
    <property type="evidence" value="ECO:0007669"/>
    <property type="project" value="InterPro"/>
</dbReference>
<dbReference type="Gene3D" id="2.60.40.10">
    <property type="entry name" value="Immunoglobulins"/>
    <property type="match status" value="3"/>
</dbReference>
<comment type="subcellular location">
    <subcellularLocation>
        <location evidence="1">Cell outer membrane</location>
    </subcellularLocation>
</comment>
<dbReference type="PROSITE" id="PS51127">
    <property type="entry name" value="BIG1"/>
    <property type="match status" value="2"/>
</dbReference>
<dbReference type="NCBIfam" id="NF040485">
    <property type="entry name" value="ZirU_fam"/>
    <property type="match status" value="1"/>
</dbReference>
<dbReference type="FunFam" id="2.40.160.160:FF:000001">
    <property type="entry name" value="Intimin-like inverse autotransporter SinH"/>
    <property type="match status" value="1"/>
</dbReference>
<comment type="function">
    <text evidence="6">Invasin is a protein that allows enteric bacteria to penetrate cultured mammalian cells. The entry of invasin in the cell is mediated by binding several beta-1 chain integrins.</text>
</comment>
<dbReference type="Proteomes" id="UP000041595">
    <property type="component" value="Unassembled WGS sequence"/>
</dbReference>
<evidence type="ECO:0000256" key="5">
    <source>
        <dbReference type="ARBA" id="ARBA00023237"/>
    </source>
</evidence>
<dbReference type="SMART" id="SM00257">
    <property type="entry name" value="LysM"/>
    <property type="match status" value="1"/>
</dbReference>
<dbReference type="RefSeq" id="WP_082168169.1">
    <property type="nucleotide sequence ID" value="NZ_CQEJ01000008.1"/>
</dbReference>
<keyword evidence="3" id="KW-0677">Repeat</keyword>
<keyword evidence="4" id="KW-0472">Membrane</keyword>
<dbReference type="Gene3D" id="3.10.350.10">
    <property type="entry name" value="LysM domain"/>
    <property type="match status" value="1"/>
</dbReference>
<name>A0A0T9TTQ2_YERAL</name>
<dbReference type="CDD" id="cd00118">
    <property type="entry name" value="LysM"/>
    <property type="match status" value="1"/>
</dbReference>
<dbReference type="InterPro" id="IPR008964">
    <property type="entry name" value="Invasin/intimin_cell_adhesion"/>
</dbReference>
<dbReference type="PRINTS" id="PR01369">
    <property type="entry name" value="INTIMIN"/>
</dbReference>
<reference evidence="10 11" key="1">
    <citation type="submission" date="2015-03" db="EMBL/GenBank/DDBJ databases">
        <authorList>
            <person name="Murphy D."/>
        </authorList>
    </citation>
    <scope>NUCLEOTIDE SEQUENCE [LARGE SCALE GENOMIC DNA]</scope>
    <source>
        <strain evidence="10 11">IP06005</strain>
    </source>
</reference>
<gene>
    <name evidence="10" type="ORF">ERS137965_01782</name>
</gene>
<dbReference type="Pfam" id="PF09134">
    <property type="entry name" value="Invasin_D3"/>
    <property type="match status" value="1"/>
</dbReference>
<evidence type="ECO:0000259" key="8">
    <source>
        <dbReference type="PROSITE" id="PS51127"/>
    </source>
</evidence>
<dbReference type="AlphaFoldDB" id="A0A0T9TTQ2"/>
<dbReference type="InterPro" id="IPR036779">
    <property type="entry name" value="LysM_dom_sf"/>
</dbReference>
<evidence type="ECO:0000313" key="10">
    <source>
        <dbReference type="EMBL" id="CNL01565.1"/>
    </source>
</evidence>
<evidence type="ECO:0000256" key="2">
    <source>
        <dbReference type="ARBA" id="ARBA00010116"/>
    </source>
</evidence>
<protein>
    <recommendedName>
        <fullName evidence="7">Invasin</fullName>
    </recommendedName>
</protein>
<feature type="domain" description="Big-1" evidence="8">
    <location>
        <begin position="721"/>
        <end position="810"/>
    </location>
</feature>
<evidence type="ECO:0000256" key="3">
    <source>
        <dbReference type="ARBA" id="ARBA00022737"/>
    </source>
</evidence>
<comment type="similarity">
    <text evidence="2">Belongs to the intimin/invasin family.</text>
</comment>
<dbReference type="InterPro" id="IPR024519">
    <property type="entry name" value="IAT_beta"/>
</dbReference>
<dbReference type="SUPFAM" id="SSF49373">
    <property type="entry name" value="Invasin/intimin cell-adhesion fragments"/>
    <property type="match status" value="3"/>
</dbReference>
<dbReference type="eggNOG" id="COG4932">
    <property type="taxonomic scope" value="Bacteria"/>
</dbReference>